<evidence type="ECO:0000256" key="1">
    <source>
        <dbReference type="SAM" id="MobiDB-lite"/>
    </source>
</evidence>
<dbReference type="EMBL" id="CP003731">
    <property type="protein sequence ID" value="AFO51997.1"/>
    <property type="molecule type" value="Genomic_DNA"/>
</dbReference>
<dbReference type="PATRIC" id="fig|1212765.3.peg.470"/>
<organism evidence="2 3">
    <name type="scientific">Mycoplasma haematolamae (strain Purdue)</name>
    <dbReference type="NCBI Taxonomy" id="1212765"/>
    <lineage>
        <taxon>Bacteria</taxon>
        <taxon>Bacillati</taxon>
        <taxon>Mycoplasmatota</taxon>
        <taxon>Mollicutes</taxon>
        <taxon>Mycoplasmataceae</taxon>
        <taxon>Mycoplasma</taxon>
    </lineage>
</organism>
<protein>
    <submittedName>
        <fullName evidence="2">Uncharacterized protein</fullName>
    </submittedName>
</protein>
<dbReference type="HOGENOM" id="CLU_107120_0_0_14"/>
<dbReference type="Proteomes" id="UP000006502">
    <property type="component" value="Chromosome"/>
</dbReference>
<keyword evidence="3" id="KW-1185">Reference proteome</keyword>
<dbReference type="AlphaFoldDB" id="I7C682"/>
<name>I7C682_MYCHA</name>
<reference evidence="3" key="2">
    <citation type="submission" date="2012-07" db="EMBL/GenBank/DDBJ databases">
        <title>Complete genome sequence of 'Candidatus Mycoplasma haemolamae'.</title>
        <authorList>
            <person name="Guimaraes A.M.S."/>
            <person name="Toth B."/>
            <person name="Santos A.P."/>
            <person name="Nascimento N.C."/>
            <person name="Sojka J.E."/>
            <person name="Messick J.B."/>
        </authorList>
    </citation>
    <scope>NUCLEOTIDE SEQUENCE [LARGE SCALE GENOMIC DNA]</scope>
    <source>
        <strain evidence="3">Purdue</strain>
    </source>
</reference>
<feature type="region of interest" description="Disordered" evidence="1">
    <location>
        <begin position="51"/>
        <end position="81"/>
    </location>
</feature>
<evidence type="ECO:0000313" key="2">
    <source>
        <dbReference type="EMBL" id="AFO51997.1"/>
    </source>
</evidence>
<reference evidence="2 3" key="1">
    <citation type="journal article" date="2012" name="J. Bacteriol.">
        <title>Genome Sequence of "Candidatus Mycoplasma haemolamae" Strain Purdue, a Red Blood Cell Pathogen of Alpacas (Vicugna pacos) and Llamas (Lama glama).</title>
        <authorList>
            <person name="Guimaraes A.M."/>
            <person name="Toth B."/>
            <person name="Santos A.P."/>
            <person name="do Nascimento N.C."/>
            <person name="Kritchevsky J.E."/>
            <person name="Messick J.B."/>
        </authorList>
    </citation>
    <scope>NUCLEOTIDE SEQUENCE [LARGE SCALE GENOMIC DNA]</scope>
    <source>
        <strain evidence="2 3">Purdue</strain>
    </source>
</reference>
<gene>
    <name evidence="2" type="ordered locus">MHLP_02085</name>
</gene>
<evidence type="ECO:0000313" key="3">
    <source>
        <dbReference type="Proteomes" id="UP000006502"/>
    </source>
</evidence>
<sequence>MSLSIIKAVALVVSGFGVATGGVGSGYYFLVKPALTKNSQLTDSVVSVVKTSERPQTHEQVAEATPNTSTEDNQDHPTRERLSIQSSDTITWLVTRPQDTQEEQKLDDLEEDDEEEIEVEIPGSLAILKGLEDSVENVYKLTTYYSDSELEGSEVLVKGISFRAVKDKADKCVSDFNRDVWVTSPDLSVFLEQLSGEKNKLEKVFKDSVYSALVSSIEQVKVA</sequence>
<dbReference type="STRING" id="1212765.MHLP_02085"/>
<dbReference type="KEGG" id="mhl:MHLP_02085"/>
<feature type="compositionally biased region" description="Basic and acidic residues" evidence="1">
    <location>
        <begin position="51"/>
        <end position="61"/>
    </location>
</feature>
<proteinExistence type="predicted"/>
<accession>I7C682</accession>